<dbReference type="PROSITE" id="PS51918">
    <property type="entry name" value="RADICAL_SAM"/>
    <property type="match status" value="1"/>
</dbReference>
<dbReference type="InterPro" id="IPR000385">
    <property type="entry name" value="MoaA_NifB_PqqE_Fe-S-bd_CS"/>
</dbReference>
<reference evidence="9 10" key="1">
    <citation type="journal article" date="2016" name="Nat. Commun.">
        <title>Thousands of microbial genomes shed light on interconnected biogeochemical processes in an aquifer system.</title>
        <authorList>
            <person name="Anantharaman K."/>
            <person name="Brown C.T."/>
            <person name="Hug L.A."/>
            <person name="Sharon I."/>
            <person name="Castelle C.J."/>
            <person name="Probst A.J."/>
            <person name="Thomas B.C."/>
            <person name="Singh A."/>
            <person name="Wilkins M.J."/>
            <person name="Karaoz U."/>
            <person name="Brodie E.L."/>
            <person name="Williams K.H."/>
            <person name="Hubbard S.S."/>
            <person name="Banfield J.F."/>
        </authorList>
    </citation>
    <scope>NUCLEOTIDE SEQUENCE [LARGE SCALE GENOMIC DNA]</scope>
</reference>
<protein>
    <submittedName>
        <fullName evidence="9">Radical SAM protein</fullName>
    </submittedName>
</protein>
<dbReference type="EMBL" id="MFYX01000141">
    <property type="protein sequence ID" value="OGK00724.1"/>
    <property type="molecule type" value="Genomic_DNA"/>
</dbReference>
<comment type="caution">
    <text evidence="9">The sequence shown here is derived from an EMBL/GenBank/DDBJ whole genome shotgun (WGS) entry which is preliminary data.</text>
</comment>
<dbReference type="GO" id="GO:0061799">
    <property type="term" value="F:cyclic pyranopterin monophosphate synthase activity"/>
    <property type="evidence" value="ECO:0007669"/>
    <property type="project" value="TreeGrafter"/>
</dbReference>
<organism evidence="9 10">
    <name type="scientific">Candidatus Raymondbacteria bacterium RIFOXYD12_FULL_49_13</name>
    <dbReference type="NCBI Taxonomy" id="1817890"/>
    <lineage>
        <taxon>Bacteria</taxon>
        <taxon>Raymondiibacteriota</taxon>
    </lineage>
</organism>
<evidence type="ECO:0000259" key="8">
    <source>
        <dbReference type="PROSITE" id="PS51918"/>
    </source>
</evidence>
<evidence type="ECO:0000313" key="9">
    <source>
        <dbReference type="EMBL" id="OGK00724.1"/>
    </source>
</evidence>
<comment type="cofactor">
    <cofactor evidence="1">
        <name>[4Fe-4S] cluster</name>
        <dbReference type="ChEBI" id="CHEBI:49883"/>
    </cofactor>
</comment>
<accession>A0A1F7F236</accession>
<sequence length="265" mass="28908">MFDRFQRKIHYLRVSVTDLCNLRCVYCMPAEGVSLKRHEEILSFEEIEEIVRAAVDLGIDKVRLTGGEPLVRRDILTLVGRIGAIQGINDLSITTNGVLLPRYADALRAAGVDRVNISIDSLDPARYREITRGGRVEEALAGVEAALNAGFEKVKINCVINKTPDEPDAITVAGLGARKGIEVRFIRKMDTVKGEFWKVIGGHGGHCASCNRLRVTSDGRVFPCLFSDICYSVREMGAADALAAAVEAKPASGIRSNNQFYSIGG</sequence>
<dbReference type="CDD" id="cd01335">
    <property type="entry name" value="Radical_SAM"/>
    <property type="match status" value="1"/>
</dbReference>
<evidence type="ECO:0000256" key="2">
    <source>
        <dbReference type="ARBA" id="ARBA00022485"/>
    </source>
</evidence>
<evidence type="ECO:0000256" key="5">
    <source>
        <dbReference type="ARBA" id="ARBA00023004"/>
    </source>
</evidence>
<gene>
    <name evidence="9" type="ORF">A2519_19840</name>
</gene>
<dbReference type="SFLD" id="SFLDG01067">
    <property type="entry name" value="SPASM/twitch_domain_containing"/>
    <property type="match status" value="1"/>
</dbReference>
<dbReference type="GO" id="GO:0046872">
    <property type="term" value="F:metal ion binding"/>
    <property type="evidence" value="ECO:0007669"/>
    <property type="project" value="UniProtKB-KW"/>
</dbReference>
<dbReference type="SFLD" id="SFLDS00029">
    <property type="entry name" value="Radical_SAM"/>
    <property type="match status" value="1"/>
</dbReference>
<evidence type="ECO:0000256" key="4">
    <source>
        <dbReference type="ARBA" id="ARBA00022723"/>
    </source>
</evidence>
<dbReference type="InterPro" id="IPR007197">
    <property type="entry name" value="rSAM"/>
</dbReference>
<dbReference type="Pfam" id="PF04055">
    <property type="entry name" value="Radical_SAM"/>
    <property type="match status" value="1"/>
</dbReference>
<dbReference type="GO" id="GO:0006777">
    <property type="term" value="P:Mo-molybdopterin cofactor biosynthetic process"/>
    <property type="evidence" value="ECO:0007669"/>
    <property type="project" value="UniProtKB-KW"/>
</dbReference>
<dbReference type="GO" id="GO:0051539">
    <property type="term" value="F:4 iron, 4 sulfur cluster binding"/>
    <property type="evidence" value="ECO:0007669"/>
    <property type="project" value="UniProtKB-KW"/>
</dbReference>
<keyword evidence="3" id="KW-0949">S-adenosyl-L-methionine</keyword>
<evidence type="ECO:0000256" key="3">
    <source>
        <dbReference type="ARBA" id="ARBA00022691"/>
    </source>
</evidence>
<evidence type="ECO:0000256" key="1">
    <source>
        <dbReference type="ARBA" id="ARBA00001966"/>
    </source>
</evidence>
<dbReference type="Proteomes" id="UP000179243">
    <property type="component" value="Unassembled WGS sequence"/>
</dbReference>
<keyword evidence="4" id="KW-0479">Metal-binding</keyword>
<name>A0A1F7F236_UNCRA</name>
<proteinExistence type="predicted"/>
<keyword evidence="2" id="KW-0004">4Fe-4S</keyword>
<dbReference type="PROSITE" id="PS01305">
    <property type="entry name" value="MOAA_NIFB_PQQE"/>
    <property type="match status" value="1"/>
</dbReference>
<dbReference type="SUPFAM" id="SSF102114">
    <property type="entry name" value="Radical SAM enzymes"/>
    <property type="match status" value="1"/>
</dbReference>
<evidence type="ECO:0000256" key="7">
    <source>
        <dbReference type="ARBA" id="ARBA00023150"/>
    </source>
</evidence>
<dbReference type="SMART" id="SM00729">
    <property type="entry name" value="Elp3"/>
    <property type="match status" value="1"/>
</dbReference>
<dbReference type="SFLD" id="SFLDG01386">
    <property type="entry name" value="main_SPASM_domain-containing"/>
    <property type="match status" value="1"/>
</dbReference>
<keyword evidence="5" id="KW-0408">Iron</keyword>
<evidence type="ECO:0000313" key="10">
    <source>
        <dbReference type="Proteomes" id="UP000179243"/>
    </source>
</evidence>
<dbReference type="InterPro" id="IPR058240">
    <property type="entry name" value="rSAM_sf"/>
</dbReference>
<evidence type="ECO:0000256" key="6">
    <source>
        <dbReference type="ARBA" id="ARBA00023014"/>
    </source>
</evidence>
<dbReference type="PANTHER" id="PTHR22960:SF0">
    <property type="entry name" value="MOLYBDENUM COFACTOR BIOSYNTHESIS PROTEIN 1"/>
    <property type="match status" value="1"/>
</dbReference>
<keyword evidence="7" id="KW-0501">Molybdenum cofactor biosynthesis</keyword>
<feature type="domain" description="Radical SAM core" evidence="8">
    <location>
        <begin position="4"/>
        <end position="234"/>
    </location>
</feature>
<dbReference type="InterPro" id="IPR013785">
    <property type="entry name" value="Aldolase_TIM"/>
</dbReference>
<keyword evidence="6" id="KW-0411">Iron-sulfur</keyword>
<dbReference type="Gene3D" id="3.20.20.70">
    <property type="entry name" value="Aldolase class I"/>
    <property type="match status" value="1"/>
</dbReference>
<dbReference type="InterPro" id="IPR050105">
    <property type="entry name" value="MoCo_biosynth_MoaA/MoaC"/>
</dbReference>
<dbReference type="PANTHER" id="PTHR22960">
    <property type="entry name" value="MOLYBDOPTERIN COFACTOR SYNTHESIS PROTEIN A"/>
    <property type="match status" value="1"/>
</dbReference>
<dbReference type="InterPro" id="IPR006638">
    <property type="entry name" value="Elp3/MiaA/NifB-like_rSAM"/>
</dbReference>
<dbReference type="AlphaFoldDB" id="A0A1F7F236"/>
<dbReference type="GO" id="GO:0061798">
    <property type="term" value="F:GTP 3',8'-cyclase activity"/>
    <property type="evidence" value="ECO:0007669"/>
    <property type="project" value="TreeGrafter"/>
</dbReference>